<sequence>MDSLNRDSQPRFSELCQLSGSNGLSTQLNKAIQGHFDSPKLLTFVESPPNLATQPTPHIHCPHRTNFNFDMPSSNNKVKIIDPALATMVKVFNAVILEMLRKTQLASTLKLLNDKKKGLRTIKEVSWDYYVKKSHGRPGGTPPGL</sequence>
<proteinExistence type="predicted"/>
<protein>
    <submittedName>
        <fullName evidence="1">Uncharacterized protein</fullName>
    </submittedName>
</protein>
<name>A0A5B0QJM4_PUCGR</name>
<dbReference type="OrthoDB" id="10630630at2759"/>
<accession>A0A5B0QJM4</accession>
<gene>
    <name evidence="1" type="ORF">PGT21_030024</name>
</gene>
<dbReference type="EMBL" id="VSWC01000015">
    <property type="protein sequence ID" value="KAA1113386.1"/>
    <property type="molecule type" value="Genomic_DNA"/>
</dbReference>
<comment type="caution">
    <text evidence="1">The sequence shown here is derived from an EMBL/GenBank/DDBJ whole genome shotgun (WGS) entry which is preliminary data.</text>
</comment>
<evidence type="ECO:0000313" key="1">
    <source>
        <dbReference type="EMBL" id="KAA1113386.1"/>
    </source>
</evidence>
<keyword evidence="2" id="KW-1185">Reference proteome</keyword>
<dbReference type="AlphaFoldDB" id="A0A5B0QJM4"/>
<organism evidence="1 2">
    <name type="scientific">Puccinia graminis f. sp. tritici</name>
    <dbReference type="NCBI Taxonomy" id="56615"/>
    <lineage>
        <taxon>Eukaryota</taxon>
        <taxon>Fungi</taxon>
        <taxon>Dikarya</taxon>
        <taxon>Basidiomycota</taxon>
        <taxon>Pucciniomycotina</taxon>
        <taxon>Pucciniomycetes</taxon>
        <taxon>Pucciniales</taxon>
        <taxon>Pucciniaceae</taxon>
        <taxon>Puccinia</taxon>
    </lineage>
</organism>
<evidence type="ECO:0000313" key="2">
    <source>
        <dbReference type="Proteomes" id="UP000324748"/>
    </source>
</evidence>
<dbReference type="Proteomes" id="UP000324748">
    <property type="component" value="Unassembled WGS sequence"/>
</dbReference>
<reference evidence="1 2" key="1">
    <citation type="submission" date="2019-05" db="EMBL/GenBank/DDBJ databases">
        <title>Emergence of the Ug99 lineage of the wheat stem rust pathogen through somatic hybridization.</title>
        <authorList>
            <person name="Li F."/>
            <person name="Upadhyaya N.M."/>
            <person name="Sperschneider J."/>
            <person name="Matny O."/>
            <person name="Nguyen-Phuc H."/>
            <person name="Mago R."/>
            <person name="Raley C."/>
            <person name="Miller M.E."/>
            <person name="Silverstein K.A.T."/>
            <person name="Henningsen E."/>
            <person name="Hirsch C.D."/>
            <person name="Visser B."/>
            <person name="Pretorius Z.A."/>
            <person name="Steffenson B.J."/>
            <person name="Schwessinger B."/>
            <person name="Dodds P.N."/>
            <person name="Figueroa M."/>
        </authorList>
    </citation>
    <scope>NUCLEOTIDE SEQUENCE [LARGE SCALE GENOMIC DNA]</scope>
    <source>
        <strain evidence="1">21-0</strain>
    </source>
</reference>